<dbReference type="EMBL" id="VOKX01000127">
    <property type="protein sequence ID" value="KAB7833822.1"/>
    <property type="molecule type" value="Genomic_DNA"/>
</dbReference>
<dbReference type="PANTHER" id="PTHR43422">
    <property type="entry name" value="THIAMINE THIAZOLE SYNTHASE"/>
    <property type="match status" value="1"/>
</dbReference>
<reference evidence="1 2" key="1">
    <citation type="journal article" date="2019" name="Microb. Cell Fact.">
        <title>Exploring novel herbicidin analogues by transcriptional regulator overexpression and MS/MS molecular networking.</title>
        <authorList>
            <person name="Shi Y."/>
            <person name="Gu R."/>
            <person name="Li Y."/>
            <person name="Wang X."/>
            <person name="Ren W."/>
            <person name="Li X."/>
            <person name="Wang L."/>
            <person name="Xie Y."/>
            <person name="Hong B."/>
        </authorList>
    </citation>
    <scope>NUCLEOTIDE SEQUENCE [LARGE SCALE GENOMIC DNA]</scope>
    <source>
        <strain evidence="1 2">US-43</strain>
    </source>
</reference>
<name>A0A5N5VYF5_STRMB</name>
<dbReference type="Pfam" id="PF12831">
    <property type="entry name" value="FAD_oxidored"/>
    <property type="match status" value="1"/>
</dbReference>
<evidence type="ECO:0000313" key="2">
    <source>
        <dbReference type="Proteomes" id="UP000327000"/>
    </source>
</evidence>
<sequence length="460" mass="49710">MRGRHAVVVGGSLSGLLAAYVLADHADTVTIVERDRYPDGPEHRAGLPQDRHTHVLLESGRQALDRLLPGVMDELRGHGAPAIGMPDELLHWQAGRWYRRTPATLRFVSASRPLVDWVVRRRVLADPRIRLVDGTKVTGLVGDADRVRGVRLRARGAGRAGEEPGTLAADLVLDASGRSSRAPGWLTELGAEPAHEERIDTGLAYATRFYRAGANVGAPFRGVYIVPDATQPYGGLILPMEGDRWTVLLSGLRGCEPPTDDAGFRAFADHLPHPVFGEWIDKAEPLGPAHGYRSTANVRRRYDRPGRRPAGFLAAGEALCAFNPVYGQGMTVAALSALALREALDDTRRVPTTRRVQRALCATVRPPWNISAGGDRLLPTALGNATAVRAVDRPGTWYMSRVVRRATGDPVVGAAFRAMTGLVVPPSALFAPAVARAVLLRPEPQAPVEPPMRPEEGGER</sequence>
<keyword evidence="2" id="KW-1185">Reference proteome</keyword>
<protein>
    <submittedName>
        <fullName evidence="1">FAD-dependent oxidoreductase</fullName>
    </submittedName>
</protein>
<dbReference type="Proteomes" id="UP000327000">
    <property type="component" value="Unassembled WGS sequence"/>
</dbReference>
<gene>
    <name evidence="1" type="ORF">FRZ00_32060</name>
</gene>
<comment type="caution">
    <text evidence="1">The sequence shown here is derived from an EMBL/GenBank/DDBJ whole genome shotgun (WGS) entry which is preliminary data.</text>
</comment>
<dbReference type="PANTHER" id="PTHR43422:SF3">
    <property type="entry name" value="THIAMINE THIAZOLE SYNTHASE"/>
    <property type="match status" value="1"/>
</dbReference>
<organism evidence="1 2">
    <name type="scientific">Streptomyces mobaraensis</name>
    <name type="common">Streptoverticillium mobaraense</name>
    <dbReference type="NCBI Taxonomy" id="35621"/>
    <lineage>
        <taxon>Bacteria</taxon>
        <taxon>Bacillati</taxon>
        <taxon>Actinomycetota</taxon>
        <taxon>Actinomycetes</taxon>
        <taxon>Kitasatosporales</taxon>
        <taxon>Streptomycetaceae</taxon>
        <taxon>Streptomyces</taxon>
    </lineage>
</organism>
<dbReference type="OrthoDB" id="9790035at2"/>
<dbReference type="SUPFAM" id="SSF51905">
    <property type="entry name" value="FAD/NAD(P)-binding domain"/>
    <property type="match status" value="1"/>
</dbReference>
<dbReference type="InterPro" id="IPR036188">
    <property type="entry name" value="FAD/NAD-bd_sf"/>
</dbReference>
<proteinExistence type="predicted"/>
<evidence type="ECO:0000313" key="1">
    <source>
        <dbReference type="EMBL" id="KAB7833822.1"/>
    </source>
</evidence>
<accession>A0A5N5VYF5</accession>
<dbReference type="Gene3D" id="3.50.50.60">
    <property type="entry name" value="FAD/NAD(P)-binding domain"/>
    <property type="match status" value="1"/>
</dbReference>
<dbReference type="AlphaFoldDB" id="A0A5N5VYF5"/>